<proteinExistence type="inferred from homology"/>
<gene>
    <name evidence="3" type="ORF">WHR41_09294</name>
</gene>
<organism evidence="3 4">
    <name type="scientific">Cladosporium halotolerans</name>
    <dbReference type="NCBI Taxonomy" id="1052096"/>
    <lineage>
        <taxon>Eukaryota</taxon>
        <taxon>Fungi</taxon>
        <taxon>Dikarya</taxon>
        <taxon>Ascomycota</taxon>
        <taxon>Pezizomycotina</taxon>
        <taxon>Dothideomycetes</taxon>
        <taxon>Dothideomycetidae</taxon>
        <taxon>Cladosporiales</taxon>
        <taxon>Cladosporiaceae</taxon>
        <taxon>Cladosporium</taxon>
    </lineage>
</organism>
<feature type="compositionally biased region" description="Basic residues" evidence="2">
    <location>
        <begin position="98"/>
        <end position="108"/>
    </location>
</feature>
<name>A0AB34KAT0_9PEZI</name>
<dbReference type="Proteomes" id="UP000803884">
    <property type="component" value="Unassembled WGS sequence"/>
</dbReference>
<accession>A0AB34KAT0</accession>
<evidence type="ECO:0000256" key="1">
    <source>
        <dbReference type="ARBA" id="ARBA00008359"/>
    </source>
</evidence>
<sequence>MNAHATADLKPAFEGFVQSSGDALVLFEACLNGTLHHVSRRPHDRERSQLIKSGNIFIYEENTSGIKRWTDGVAWSPSRTLGNFLVYRELDKPFPPGAKKRATKRKRNSPTGAEGFQRSDLTGQQNVEMTAHVTPSEPPISIEVKPGLSGYQQGKELERSLIGSLVDSYGFRADGLVKKTMTVSVNGVVYHMVSYYKVDDVKYNVLARPFQDPRLQYISIRPELLCNQNFRAPIEETEHYAIDGQTHALCPMIHSMVPSYQRTKPWYYIGDTQYPGVYAPMATTSATLAATYPQYGSKTSCATFYGLGPQLAARYDDMHPTTQGVSSNSFYHANNMVGASMNATCNPIPGILQLPDPGTRTPPRRPSTTAINCLQMNLQQVVQRN</sequence>
<dbReference type="PANTHER" id="PTHR28027">
    <property type="entry name" value="TRANSCRIPTIONAL REGULATOR MIT1"/>
    <property type="match status" value="1"/>
</dbReference>
<dbReference type="PANTHER" id="PTHR28027:SF2">
    <property type="entry name" value="TRANSCRIPTIONAL REGULATOR MIT1"/>
    <property type="match status" value="1"/>
</dbReference>
<dbReference type="EMBL" id="JAAQHG020000074">
    <property type="protein sequence ID" value="KAL1582045.1"/>
    <property type="molecule type" value="Genomic_DNA"/>
</dbReference>
<dbReference type="AlphaFoldDB" id="A0AB34KAT0"/>
<dbReference type="RefSeq" id="XP_069225152.1">
    <property type="nucleotide sequence ID" value="XM_069377898.1"/>
</dbReference>
<evidence type="ECO:0000256" key="2">
    <source>
        <dbReference type="SAM" id="MobiDB-lite"/>
    </source>
</evidence>
<dbReference type="GeneID" id="96010736"/>
<keyword evidence="4" id="KW-1185">Reference proteome</keyword>
<dbReference type="GO" id="GO:0003677">
    <property type="term" value="F:DNA binding"/>
    <property type="evidence" value="ECO:0007669"/>
    <property type="project" value="TreeGrafter"/>
</dbReference>
<evidence type="ECO:0000313" key="3">
    <source>
        <dbReference type="EMBL" id="KAL1582045.1"/>
    </source>
</evidence>
<reference evidence="3 4" key="1">
    <citation type="journal article" date="2020" name="Microbiol. Resour. Announc.">
        <title>Draft Genome Sequence of a Cladosporium Species Isolated from the Mesophotic Ascidian Didemnum maculosum.</title>
        <authorList>
            <person name="Gioti A."/>
            <person name="Siaperas R."/>
            <person name="Nikolaivits E."/>
            <person name="Le Goff G."/>
            <person name="Ouazzani J."/>
            <person name="Kotoulas G."/>
            <person name="Topakas E."/>
        </authorList>
    </citation>
    <scope>NUCLEOTIDE SEQUENCE [LARGE SCALE GENOMIC DNA]</scope>
    <source>
        <strain evidence="3 4">TM138-S3</strain>
    </source>
</reference>
<dbReference type="InterPro" id="IPR018608">
    <property type="entry name" value="Gti1/Pac2"/>
</dbReference>
<feature type="region of interest" description="Disordered" evidence="2">
    <location>
        <begin position="95"/>
        <end position="125"/>
    </location>
</feature>
<evidence type="ECO:0000313" key="4">
    <source>
        <dbReference type="Proteomes" id="UP000803884"/>
    </source>
</evidence>
<dbReference type="Pfam" id="PF09729">
    <property type="entry name" value="Gti1_Pac2"/>
    <property type="match status" value="1"/>
</dbReference>
<comment type="caution">
    <text evidence="3">The sequence shown here is derived from an EMBL/GenBank/DDBJ whole genome shotgun (WGS) entry which is preliminary data.</text>
</comment>
<protein>
    <submittedName>
        <fullName evidence="3">Uncharacterized protein</fullName>
    </submittedName>
</protein>
<comment type="similarity">
    <text evidence="1">Belongs to the MIT1/WOR1 family.</text>
</comment>